<evidence type="ECO:0000313" key="15">
    <source>
        <dbReference type="EMBL" id="TET78631.1"/>
    </source>
</evidence>
<keyword evidence="5" id="KW-0813">Transport</keyword>
<organism evidence="15 16">
    <name type="scientific">candidate division TA06 bacterium</name>
    <dbReference type="NCBI Taxonomy" id="2250710"/>
    <lineage>
        <taxon>Bacteria</taxon>
        <taxon>Bacteria division TA06</taxon>
    </lineage>
</organism>
<dbReference type="CDD" id="cd00974">
    <property type="entry name" value="DSRD"/>
    <property type="match status" value="1"/>
</dbReference>
<evidence type="ECO:0000259" key="14">
    <source>
        <dbReference type="Pfam" id="PF06397"/>
    </source>
</evidence>
<evidence type="ECO:0000256" key="10">
    <source>
        <dbReference type="ARBA" id="ARBA00031398"/>
    </source>
</evidence>
<dbReference type="Proteomes" id="UP000315534">
    <property type="component" value="Unassembled WGS sequence"/>
</dbReference>
<dbReference type="InterPro" id="IPR002742">
    <property type="entry name" value="Desulfoferrodoxin_Fe-bd_dom"/>
</dbReference>
<dbReference type="PANTHER" id="PTHR36541">
    <property type="entry name" value="SUPEROXIDE REDUCTASE-RELATED"/>
    <property type="match status" value="1"/>
</dbReference>
<evidence type="ECO:0000259" key="13">
    <source>
        <dbReference type="Pfam" id="PF01880"/>
    </source>
</evidence>
<feature type="binding site" evidence="12">
    <location>
        <position position="75"/>
    </location>
    <ligand>
        <name>Fe cation</name>
        <dbReference type="ChEBI" id="CHEBI:24875"/>
        <label>2</label>
        <note>catalytic</note>
    </ligand>
</feature>
<evidence type="ECO:0000256" key="2">
    <source>
        <dbReference type="ARBA" id="ARBA00005941"/>
    </source>
</evidence>
<proteinExistence type="inferred from homology"/>
<evidence type="ECO:0000256" key="7">
    <source>
        <dbReference type="ARBA" id="ARBA00022982"/>
    </source>
</evidence>
<dbReference type="GO" id="GO:0019430">
    <property type="term" value="P:removal of superoxide radicals"/>
    <property type="evidence" value="ECO:0007669"/>
    <property type="project" value="InterPro"/>
</dbReference>
<dbReference type="NCBIfam" id="TIGR00319">
    <property type="entry name" value="desulf_FeS4"/>
    <property type="match status" value="1"/>
</dbReference>
<comment type="similarity">
    <text evidence="2">Belongs to the desulfoferrodoxin family.</text>
</comment>
<dbReference type="Gene3D" id="2.60.40.730">
    <property type="entry name" value="SOR catalytic domain"/>
    <property type="match status" value="1"/>
</dbReference>
<evidence type="ECO:0000256" key="12">
    <source>
        <dbReference type="PIRSR" id="PIRSR604793-1"/>
    </source>
</evidence>
<feature type="binding site" evidence="12">
    <location>
        <position position="69"/>
    </location>
    <ligand>
        <name>Fe cation</name>
        <dbReference type="ChEBI" id="CHEBI:24875"/>
        <label>2</label>
        <note>catalytic</note>
    </ligand>
</feature>
<feature type="binding site" evidence="12">
    <location>
        <position position="10"/>
    </location>
    <ligand>
        <name>Fe cation</name>
        <dbReference type="ChEBI" id="CHEBI:24875"/>
        <label>1</label>
    </ligand>
</feature>
<accession>A0A523XH92</accession>
<dbReference type="AlphaFoldDB" id="A0A523XH92"/>
<feature type="domain" description="Desulfoferrodoxin ferrous iron-binding" evidence="13">
    <location>
        <begin position="44"/>
        <end position="109"/>
    </location>
</feature>
<evidence type="ECO:0000256" key="4">
    <source>
        <dbReference type="ARBA" id="ARBA00014839"/>
    </source>
</evidence>
<evidence type="ECO:0000256" key="9">
    <source>
        <dbReference type="ARBA" id="ARBA00024690"/>
    </source>
</evidence>
<dbReference type="GO" id="GO:0050605">
    <property type="term" value="F:superoxide reductase activity"/>
    <property type="evidence" value="ECO:0007669"/>
    <property type="project" value="UniProtKB-EC"/>
</dbReference>
<dbReference type="InterPro" id="IPR051233">
    <property type="entry name" value="Desulfoferrodoxin_SOR"/>
</dbReference>
<keyword evidence="7" id="KW-0249">Electron transport</keyword>
<keyword evidence="8 12" id="KW-0408">Iron</keyword>
<dbReference type="NCBIfam" id="TIGR00320">
    <property type="entry name" value="dfx_rbo"/>
    <property type="match status" value="1"/>
</dbReference>
<feature type="binding site" evidence="12">
    <location>
        <position position="49"/>
    </location>
    <ligand>
        <name>Fe cation</name>
        <dbReference type="ChEBI" id="CHEBI:24875"/>
        <label>2</label>
        <note>catalytic</note>
    </ligand>
</feature>
<keyword evidence="6 12" id="KW-0479">Metal-binding</keyword>
<dbReference type="SUPFAM" id="SSF49367">
    <property type="entry name" value="Superoxide reductase-like"/>
    <property type="match status" value="1"/>
</dbReference>
<dbReference type="InterPro" id="IPR038094">
    <property type="entry name" value="Desulfoferrodoxin_N_sf"/>
</dbReference>
<comment type="function">
    <text evidence="9">Catalyzes the one-electron reduction of superoxide anion radical to hydrogen peroxide at a nonheme ferrous iron center. Plays a fundamental role in case of oxidative stress via its superoxide detoxification activity.</text>
</comment>
<feature type="binding site" evidence="12">
    <location>
        <position position="13"/>
    </location>
    <ligand>
        <name>Fe cation</name>
        <dbReference type="ChEBI" id="CHEBI:24875"/>
        <label>1</label>
    </ligand>
</feature>
<dbReference type="Pfam" id="PF06397">
    <property type="entry name" value="Desulfoferrod_N"/>
    <property type="match status" value="1"/>
</dbReference>
<evidence type="ECO:0000256" key="3">
    <source>
        <dbReference type="ARBA" id="ARBA00012679"/>
    </source>
</evidence>
<dbReference type="InterPro" id="IPR004462">
    <property type="entry name" value="Desulfoferrodoxin_N"/>
</dbReference>
<dbReference type="EMBL" id="SOIP01000475">
    <property type="protein sequence ID" value="TET78631.1"/>
    <property type="molecule type" value="Genomic_DNA"/>
</dbReference>
<evidence type="ECO:0000256" key="1">
    <source>
        <dbReference type="ARBA" id="ARBA00001973"/>
    </source>
</evidence>
<evidence type="ECO:0000313" key="16">
    <source>
        <dbReference type="Proteomes" id="UP000315534"/>
    </source>
</evidence>
<feature type="domain" description="Desulfoferrodoxin N-terminal" evidence="14">
    <location>
        <begin position="2"/>
        <end position="36"/>
    </location>
</feature>
<dbReference type="GO" id="GO:0005506">
    <property type="term" value="F:iron ion binding"/>
    <property type="evidence" value="ECO:0007669"/>
    <property type="project" value="InterPro"/>
</dbReference>
<comment type="cofactor">
    <cofactor evidence="12">
        <name>Fe(3+)</name>
        <dbReference type="ChEBI" id="CHEBI:29034"/>
    </cofactor>
    <text evidence="12">Binds 1 Fe(3+) ion per subunit. The iron ion 1 is coordinated via 4 cysteine residues.</text>
</comment>
<comment type="catalytic activity">
    <reaction evidence="11">
        <text>reduced [rubredoxin] + superoxide + 2 H(+) = oxidized [rubredoxin] + H2O2</text>
        <dbReference type="Rhea" id="RHEA:21324"/>
        <dbReference type="Rhea" id="RHEA-COMP:10302"/>
        <dbReference type="Rhea" id="RHEA-COMP:10303"/>
        <dbReference type="ChEBI" id="CHEBI:15378"/>
        <dbReference type="ChEBI" id="CHEBI:16240"/>
        <dbReference type="ChEBI" id="CHEBI:18421"/>
        <dbReference type="ChEBI" id="CHEBI:29033"/>
        <dbReference type="ChEBI" id="CHEBI:29034"/>
        <dbReference type="EC" id="1.15.1.2"/>
    </reaction>
</comment>
<dbReference type="SUPFAM" id="SSF57802">
    <property type="entry name" value="Rubredoxin-like"/>
    <property type="match status" value="1"/>
</dbReference>
<comment type="cofactor">
    <cofactor evidence="12">
        <name>Fe(2+)</name>
        <dbReference type="ChEBI" id="CHEBI:29033"/>
    </cofactor>
    <text evidence="12">Binds 1 Fe(2+) ion per subunit. The iron ion 2 is coordinated via four histidines and one cysteine residue.</text>
</comment>
<comment type="cofactor">
    <cofactor evidence="1">
        <name>Cu(2+)</name>
        <dbReference type="ChEBI" id="CHEBI:29036"/>
    </cofactor>
</comment>
<feature type="binding site" evidence="12">
    <location>
        <position position="30"/>
    </location>
    <ligand>
        <name>Fe cation</name>
        <dbReference type="ChEBI" id="CHEBI:24875"/>
        <label>1</label>
    </ligand>
</feature>
<evidence type="ECO:0000256" key="6">
    <source>
        <dbReference type="ARBA" id="ARBA00022723"/>
    </source>
</evidence>
<dbReference type="Pfam" id="PF01880">
    <property type="entry name" value="Desulfoferrodox"/>
    <property type="match status" value="1"/>
</dbReference>
<evidence type="ECO:0000256" key="11">
    <source>
        <dbReference type="ARBA" id="ARBA00047448"/>
    </source>
</evidence>
<name>A0A523XH92_UNCT6</name>
<dbReference type="InterPro" id="IPR036073">
    <property type="entry name" value="Desulfoferrodoxin_Fe-bd_dom_sf"/>
</dbReference>
<sequence>MTERLQVYECNVCGNIVEVLHTGVGELVCCGQPMELHQEKADDVGEEKHVPVAEKVEDGIKVKVGSVPHPVEEEHYIEWIELIADGKVYRHFLKPGSAAQEVFAVHTDSTTAREYRRLATGIATFPARQEKKDTSR</sequence>
<protein>
    <recommendedName>
        <fullName evidence="4">Desulfoferrodoxin</fullName>
        <ecNumber evidence="3">1.15.1.2</ecNumber>
    </recommendedName>
    <alternativeName>
        <fullName evidence="10">Superoxide reductase</fullName>
    </alternativeName>
</protein>
<dbReference type="InterPro" id="IPR004793">
    <property type="entry name" value="Desulfoferrodoxin_rbo"/>
</dbReference>
<feature type="binding site" evidence="12">
    <location>
        <position position="29"/>
    </location>
    <ligand>
        <name>Fe cation</name>
        <dbReference type="ChEBI" id="CHEBI:24875"/>
        <label>1</label>
    </ligand>
</feature>
<dbReference type="NCBIfam" id="TIGR00332">
    <property type="entry name" value="neela_ferrous"/>
    <property type="match status" value="1"/>
</dbReference>
<dbReference type="EC" id="1.15.1.2" evidence="3"/>
<reference evidence="15 16" key="1">
    <citation type="submission" date="2019-03" db="EMBL/GenBank/DDBJ databases">
        <title>Metabolic potential of uncultured bacteria and archaea associated with petroleum seepage in deep-sea sediments.</title>
        <authorList>
            <person name="Dong X."/>
            <person name="Hubert C."/>
        </authorList>
    </citation>
    <scope>NUCLEOTIDE SEQUENCE [LARGE SCALE GENOMIC DNA]</scope>
    <source>
        <strain evidence="15">E29_bin36</strain>
    </source>
</reference>
<comment type="caution">
    <text evidence="15">The sequence shown here is derived from an EMBL/GenBank/DDBJ whole genome shotgun (WGS) entry which is preliminary data.</text>
</comment>
<dbReference type="PANTHER" id="PTHR36541:SF1">
    <property type="entry name" value="SUPEROXIDE REDUCTASE-RELATED"/>
    <property type="match status" value="1"/>
</dbReference>
<evidence type="ECO:0000256" key="8">
    <source>
        <dbReference type="ARBA" id="ARBA00023004"/>
    </source>
</evidence>
<dbReference type="Gene3D" id="2.20.28.100">
    <property type="entry name" value="Desulphoferrodoxin, N-terminal domain"/>
    <property type="match status" value="1"/>
</dbReference>
<gene>
    <name evidence="15" type="ORF">E3J38_08280</name>
</gene>
<evidence type="ECO:0000256" key="5">
    <source>
        <dbReference type="ARBA" id="ARBA00022448"/>
    </source>
</evidence>